<keyword evidence="2" id="KW-1185">Reference proteome</keyword>
<evidence type="ECO:0000313" key="1">
    <source>
        <dbReference type="EMBL" id="ERM96157.1"/>
    </source>
</evidence>
<dbReference type="AlphaFoldDB" id="W1NK53"/>
<dbReference type="HOGENOM" id="CLU_2852627_0_0_1"/>
<sequence length="65" mass="6595">MGPNASGVVLASSSPIAVAGTISRMLDGPLLGEEPPNVKGKAVPMQNSNLNIMKARGFTNSKSKG</sequence>
<name>W1NK53_AMBTC</name>
<evidence type="ECO:0000313" key="2">
    <source>
        <dbReference type="Proteomes" id="UP000017836"/>
    </source>
</evidence>
<protein>
    <submittedName>
        <fullName evidence="1">Uncharacterized protein</fullName>
    </submittedName>
</protein>
<proteinExistence type="predicted"/>
<reference evidence="2" key="1">
    <citation type="journal article" date="2013" name="Science">
        <title>The Amborella genome and the evolution of flowering plants.</title>
        <authorList>
            <consortium name="Amborella Genome Project"/>
        </authorList>
    </citation>
    <scope>NUCLEOTIDE SEQUENCE [LARGE SCALE GENOMIC DNA]</scope>
</reference>
<accession>W1NK53</accession>
<dbReference type="Proteomes" id="UP000017836">
    <property type="component" value="Unassembled WGS sequence"/>
</dbReference>
<dbReference type="Gramene" id="ERM96157">
    <property type="protein sequence ID" value="ERM96157"/>
    <property type="gene ID" value="AMTR_s00001p00057250"/>
</dbReference>
<gene>
    <name evidence="1" type="ORF">AMTR_s00001p00057250</name>
</gene>
<organism evidence="1 2">
    <name type="scientific">Amborella trichopoda</name>
    <dbReference type="NCBI Taxonomy" id="13333"/>
    <lineage>
        <taxon>Eukaryota</taxon>
        <taxon>Viridiplantae</taxon>
        <taxon>Streptophyta</taxon>
        <taxon>Embryophyta</taxon>
        <taxon>Tracheophyta</taxon>
        <taxon>Spermatophyta</taxon>
        <taxon>Magnoliopsida</taxon>
        <taxon>Amborellales</taxon>
        <taxon>Amborellaceae</taxon>
        <taxon>Amborella</taxon>
    </lineage>
</organism>
<dbReference type="EMBL" id="KI397142">
    <property type="protein sequence ID" value="ERM96157.1"/>
    <property type="molecule type" value="Genomic_DNA"/>
</dbReference>